<dbReference type="InterPro" id="IPR007484">
    <property type="entry name" value="Peptidase_M28"/>
</dbReference>
<evidence type="ECO:0000313" key="10">
    <source>
        <dbReference type="EMBL" id="PZV98705.1"/>
    </source>
</evidence>
<gene>
    <name evidence="10" type="ORF">BCF89_1143</name>
</gene>
<evidence type="ECO:0000313" key="11">
    <source>
        <dbReference type="Proteomes" id="UP000249646"/>
    </source>
</evidence>
<evidence type="ECO:0000256" key="4">
    <source>
        <dbReference type="ARBA" id="ARBA00022737"/>
    </source>
</evidence>
<dbReference type="PANTHER" id="PTHR12147">
    <property type="entry name" value="METALLOPEPTIDASE M28 FAMILY MEMBER"/>
    <property type="match status" value="1"/>
</dbReference>
<feature type="chain" id="PRO_5015909107" evidence="8">
    <location>
        <begin position="25"/>
        <end position="591"/>
    </location>
</feature>
<dbReference type="Gene3D" id="3.40.630.10">
    <property type="entry name" value="Zn peptidases"/>
    <property type="match status" value="1"/>
</dbReference>
<dbReference type="SUPFAM" id="SSF53187">
    <property type="entry name" value="Zn-dependent exopeptidases"/>
    <property type="match status" value="1"/>
</dbReference>
<keyword evidence="2" id="KW-1003">Cell membrane</keyword>
<dbReference type="Pfam" id="PF04389">
    <property type="entry name" value="Peptidase_M28"/>
    <property type="match status" value="1"/>
</dbReference>
<dbReference type="AlphaFoldDB" id="A0A2W7HU34"/>
<dbReference type="EMBL" id="QKUB01000014">
    <property type="protein sequence ID" value="PZV98705.1"/>
    <property type="molecule type" value="Genomic_DNA"/>
</dbReference>
<evidence type="ECO:0000256" key="7">
    <source>
        <dbReference type="ARBA" id="ARBA00023288"/>
    </source>
</evidence>
<sequence>MKKANKILLTITSLASITAIPLIAAKCDNTNKNSNDNDSSKDPQNDFKVDKIDDKIKKMDAYKVFQDFIYSTRARIAGNVFNFDQSILDISESGIKKGFKLNGNQKLTSKVFANKVLHPYDPKNPIIDMKKNDKFNLGNYRAYQLLIEKIKQMGYKNNNPDEIEYPTQNKIEEVEQEINGKKIKIGKATAQNGTEFVTGSTVQKEIPVTVFKSDNEFVKKIEAKLKEDGFLTHGFLFTRTPWDNKTAPEFNNVGNNVIVTINPTGENKNDVKDFFIVSHYDSMNNVGPKGVSWGASDNATSVSVNLRILKYFSNIKNRNKLGVRLHIVFADAEELGFFGSEAFVHNFLSERSGQMTEMQKNSLGMINMDTVAGGDVLHVHGPDSRVAKTNKNANVSQHLRDQIHTISRQRSLRLNDINQELNIHPMYEPGGFRAGETGDFSDHAPYYLKAKMPIANIEATNYSIYAPSTGEYDGYSMTTNPNAWLRKVEKKDKDGKVSYELQPTPLIETIIGDGTLKTYKFDEKKYKKSDFAVTGNIWHSDLDTPQWFDDNFGAKYYHQLDTTYETVISYLVSNWQYQTQKDGKQKVVYFE</sequence>
<evidence type="ECO:0000256" key="5">
    <source>
        <dbReference type="ARBA" id="ARBA00023136"/>
    </source>
</evidence>
<keyword evidence="6" id="KW-0564">Palmitate</keyword>
<accession>A0A2W7HU34</accession>
<feature type="signal peptide" evidence="8">
    <location>
        <begin position="1"/>
        <end position="24"/>
    </location>
</feature>
<evidence type="ECO:0000256" key="8">
    <source>
        <dbReference type="SAM" id="SignalP"/>
    </source>
</evidence>
<evidence type="ECO:0000256" key="6">
    <source>
        <dbReference type="ARBA" id="ARBA00023139"/>
    </source>
</evidence>
<dbReference type="RefSeq" id="WP_111518901.1">
    <property type="nucleotide sequence ID" value="NZ_QKUB01000014.1"/>
</dbReference>
<dbReference type="OrthoDB" id="9762302at2"/>
<dbReference type="GO" id="GO:0006508">
    <property type="term" value="P:proteolysis"/>
    <property type="evidence" value="ECO:0007669"/>
    <property type="project" value="InterPro"/>
</dbReference>
<dbReference type="NCBIfam" id="NF033817">
    <property type="entry name" value="Mplas_variab_LP"/>
    <property type="match status" value="1"/>
</dbReference>
<keyword evidence="4" id="KW-0677">Repeat</keyword>
<proteinExistence type="predicted"/>
<evidence type="ECO:0000256" key="1">
    <source>
        <dbReference type="ARBA" id="ARBA00004193"/>
    </source>
</evidence>
<evidence type="ECO:0000256" key="2">
    <source>
        <dbReference type="ARBA" id="ARBA00022475"/>
    </source>
</evidence>
<name>A0A2W7HU34_9BACT</name>
<keyword evidence="7" id="KW-0449">Lipoprotein</keyword>
<dbReference type="InterPro" id="IPR049890">
    <property type="entry name" value="VlpA-F-like_signal"/>
</dbReference>
<reference evidence="10 11" key="1">
    <citation type="submission" date="2018-06" db="EMBL/GenBank/DDBJ databases">
        <title>Genomic Encyclopedia of Archaeal and Bacterial Type Strains, Phase II (KMG-II): from individual species to whole genera.</title>
        <authorList>
            <person name="Goeker M."/>
        </authorList>
    </citation>
    <scope>NUCLEOTIDE SEQUENCE [LARGE SCALE GENOMIC DNA]</scope>
    <source>
        <strain evidence="10 11">ATCC 51348</strain>
    </source>
</reference>
<dbReference type="PANTHER" id="PTHR12147:SF26">
    <property type="entry name" value="PEPTIDASE M28 DOMAIN-CONTAINING PROTEIN"/>
    <property type="match status" value="1"/>
</dbReference>
<dbReference type="InterPro" id="IPR045175">
    <property type="entry name" value="M28_fam"/>
</dbReference>
<keyword evidence="5" id="KW-0472">Membrane</keyword>
<dbReference type="Proteomes" id="UP000249646">
    <property type="component" value="Unassembled WGS sequence"/>
</dbReference>
<evidence type="ECO:0000256" key="3">
    <source>
        <dbReference type="ARBA" id="ARBA00022729"/>
    </source>
</evidence>
<dbReference type="GO" id="GO:0008235">
    <property type="term" value="F:metalloexopeptidase activity"/>
    <property type="evidence" value="ECO:0007669"/>
    <property type="project" value="InterPro"/>
</dbReference>
<comment type="caution">
    <text evidence="10">The sequence shown here is derived from an EMBL/GenBank/DDBJ whole genome shotgun (WGS) entry which is preliminary data.</text>
</comment>
<feature type="domain" description="Peptidase M28" evidence="9">
    <location>
        <begin position="256"/>
        <end position="457"/>
    </location>
</feature>
<protein>
    <submittedName>
        <fullName evidence="10">Peptidase M28-like protein</fullName>
    </submittedName>
</protein>
<evidence type="ECO:0000259" key="9">
    <source>
        <dbReference type="Pfam" id="PF04389"/>
    </source>
</evidence>
<organism evidence="10 11">
    <name type="scientific">Metamycoplasma auris</name>
    <dbReference type="NCBI Taxonomy" id="51363"/>
    <lineage>
        <taxon>Bacteria</taxon>
        <taxon>Bacillati</taxon>
        <taxon>Mycoplasmatota</taxon>
        <taxon>Mycoplasmoidales</taxon>
        <taxon>Metamycoplasmataceae</taxon>
        <taxon>Metamycoplasma</taxon>
    </lineage>
</organism>
<keyword evidence="11" id="KW-1185">Reference proteome</keyword>
<dbReference type="GO" id="GO:0005886">
    <property type="term" value="C:plasma membrane"/>
    <property type="evidence" value="ECO:0007669"/>
    <property type="project" value="UniProtKB-SubCell"/>
</dbReference>
<keyword evidence="3 8" id="KW-0732">Signal</keyword>
<comment type="subcellular location">
    <subcellularLocation>
        <location evidence="1">Cell membrane</location>
        <topology evidence="1">Lipid-anchor</topology>
    </subcellularLocation>
</comment>